<dbReference type="InterPro" id="IPR032818">
    <property type="entry name" value="DedA-like"/>
</dbReference>
<protein>
    <submittedName>
        <fullName evidence="9">SNARE-like domain protein</fullName>
    </submittedName>
</protein>
<comment type="subcellular location">
    <subcellularLocation>
        <location evidence="1 7">Cell membrane</location>
        <topology evidence="1 7">Multi-pass membrane protein</topology>
    </subcellularLocation>
</comment>
<sequence length="238" mass="25963">MNEVLDGFLDWVAAVDPVLRTTLAGILIMLETTVLLGLIVPGDTVVLVASAGVEAPVEYFSLVAVIIAGSLTGASLGFLIGRHFGPWLRRSRLGRRIGEKNWERAEDFLDHRGGIAVFVSRFLPVLHSLTPLVVGMSHLRYRTFMLWLTPACIIWAFAYVSVGSAAAEGYRAAAGTIDGAAYYFVGAILGFWLLVYAIKRILDRYVSRITAHRRELRAMEASEGRGADGDHAETGRGD</sequence>
<keyword evidence="6 7" id="KW-0472">Membrane</keyword>
<proteinExistence type="inferred from homology"/>
<gene>
    <name evidence="9" type="ORF">MalAC0309_1067</name>
</gene>
<feature type="transmembrane region" description="Helical" evidence="7">
    <location>
        <begin position="21"/>
        <end position="39"/>
    </location>
</feature>
<dbReference type="GO" id="GO:0005886">
    <property type="term" value="C:plasma membrane"/>
    <property type="evidence" value="ECO:0007669"/>
    <property type="project" value="UniProtKB-SubCell"/>
</dbReference>
<dbReference type="PANTHER" id="PTHR30353">
    <property type="entry name" value="INNER MEMBRANE PROTEIN DEDA-RELATED"/>
    <property type="match status" value="1"/>
</dbReference>
<keyword evidence="4 7" id="KW-0812">Transmembrane</keyword>
<keyword evidence="3 7" id="KW-1003">Cell membrane</keyword>
<evidence type="ECO:0000259" key="8">
    <source>
        <dbReference type="Pfam" id="PF09335"/>
    </source>
</evidence>
<feature type="domain" description="VTT" evidence="8">
    <location>
        <begin position="45"/>
        <end position="164"/>
    </location>
</feature>
<evidence type="ECO:0000256" key="5">
    <source>
        <dbReference type="ARBA" id="ARBA00022989"/>
    </source>
</evidence>
<feature type="transmembrane region" description="Helical" evidence="7">
    <location>
        <begin position="59"/>
        <end position="80"/>
    </location>
</feature>
<reference evidence="9 10" key="2">
    <citation type="submission" date="2016-01" db="EMBL/GenBank/DDBJ databases">
        <title>Microcella alkaliphila JAM AC0309 whole genome shotgun sequence.</title>
        <authorList>
            <person name="Kurata A."/>
            <person name="Hirose Y."/>
            <person name="Kishimoto N."/>
            <person name="Kobayashi T."/>
        </authorList>
    </citation>
    <scope>NUCLEOTIDE SEQUENCE [LARGE SCALE GENOMIC DNA]</scope>
    <source>
        <strain evidence="9 10">JAM AC0309</strain>
    </source>
</reference>
<dbReference type="Proteomes" id="UP000218965">
    <property type="component" value="Chromosome"/>
</dbReference>
<dbReference type="PANTHER" id="PTHR30353:SF0">
    <property type="entry name" value="TRANSMEMBRANE PROTEIN"/>
    <property type="match status" value="1"/>
</dbReference>
<dbReference type="KEGG" id="malk:MalAC0309_1067"/>
<evidence type="ECO:0000313" key="9">
    <source>
        <dbReference type="EMBL" id="BAU31928.1"/>
    </source>
</evidence>
<comment type="similarity">
    <text evidence="2 7">Belongs to the DedA family.</text>
</comment>
<evidence type="ECO:0000256" key="4">
    <source>
        <dbReference type="ARBA" id="ARBA00022692"/>
    </source>
</evidence>
<dbReference type="EMBL" id="AP017315">
    <property type="protein sequence ID" value="BAU31928.1"/>
    <property type="molecule type" value="Genomic_DNA"/>
</dbReference>
<dbReference type="InterPro" id="IPR032816">
    <property type="entry name" value="VTT_dom"/>
</dbReference>
<reference evidence="10" key="1">
    <citation type="submission" date="2015-12" db="EMBL/GenBank/DDBJ databases">
        <authorList>
            <person name="Shamseldin A."/>
            <person name="Moawad H."/>
            <person name="Abd El-Rahim W.M."/>
            <person name="Sadowsky M.J."/>
        </authorList>
    </citation>
    <scope>NUCLEOTIDE SEQUENCE [LARGE SCALE GENOMIC DNA]</scope>
    <source>
        <strain evidence="10">JAM AC0309</strain>
    </source>
</reference>
<dbReference type="AlphaFoldDB" id="A0A0U4WW13"/>
<evidence type="ECO:0000256" key="1">
    <source>
        <dbReference type="ARBA" id="ARBA00004651"/>
    </source>
</evidence>
<name>A0A0U4WW13_9MICO</name>
<organism evidence="9 10">
    <name type="scientific">Microcella alkaliphila</name>
    <dbReference type="NCBI Taxonomy" id="279828"/>
    <lineage>
        <taxon>Bacteria</taxon>
        <taxon>Bacillati</taxon>
        <taxon>Actinomycetota</taxon>
        <taxon>Actinomycetes</taxon>
        <taxon>Micrococcales</taxon>
        <taxon>Microbacteriaceae</taxon>
        <taxon>Microcella</taxon>
    </lineage>
</organism>
<keyword evidence="5 7" id="KW-1133">Transmembrane helix</keyword>
<dbReference type="Pfam" id="PF09335">
    <property type="entry name" value="VTT_dom"/>
    <property type="match status" value="1"/>
</dbReference>
<feature type="transmembrane region" description="Helical" evidence="7">
    <location>
        <begin position="144"/>
        <end position="167"/>
    </location>
</feature>
<evidence type="ECO:0000256" key="2">
    <source>
        <dbReference type="ARBA" id="ARBA00010792"/>
    </source>
</evidence>
<evidence type="ECO:0000256" key="3">
    <source>
        <dbReference type="ARBA" id="ARBA00022475"/>
    </source>
</evidence>
<dbReference type="RefSeq" id="WP_231924050.1">
    <property type="nucleotide sequence ID" value="NZ_AP017315.1"/>
</dbReference>
<evidence type="ECO:0000256" key="7">
    <source>
        <dbReference type="RuleBase" id="RU367016"/>
    </source>
</evidence>
<feature type="transmembrane region" description="Helical" evidence="7">
    <location>
        <begin position="179"/>
        <end position="198"/>
    </location>
</feature>
<evidence type="ECO:0000256" key="6">
    <source>
        <dbReference type="ARBA" id="ARBA00023136"/>
    </source>
</evidence>
<accession>A0A0U4WW13</accession>
<evidence type="ECO:0000313" key="10">
    <source>
        <dbReference type="Proteomes" id="UP000218965"/>
    </source>
</evidence>